<keyword evidence="2" id="KW-1185">Reference proteome</keyword>
<dbReference type="InterPro" id="IPR052603">
    <property type="entry name" value="EFCB6"/>
</dbReference>
<sequence>MDVFWDYEAVSEETLDEARALVDRIREEVRTSRVLLPPAFVAFDTTRSGKLSCSRFRRALNTLQLRSVQKAREPVLQAMCQLFKHEDGELDLIINYREFIKFADASPGSVPPGLSPETVAEMELQGNLRREAAMAGYGRRNDDESKYDNMQATVDGLVELLREECATKRIRLWDFFAPYDPLRKGKIPASKFKSALHMAGITCIHGAKIDLVAQRFQSPNDALFVDYLSCLSFVDPAHMKQDNRLAAKGTREPRRFDTEALEEVLHPMRQICRIRRLHLGGAFDKFDRHNIKSVTRTQFMSVLKTTGLLPKNGVEDAIDVLHDAFPARHPEKINYTEFLHSLEEGI</sequence>
<evidence type="ECO:0000313" key="2">
    <source>
        <dbReference type="Proteomes" id="UP000241890"/>
    </source>
</evidence>
<proteinExistence type="predicted"/>
<dbReference type="InterPro" id="IPR011992">
    <property type="entry name" value="EF-hand-dom_pair"/>
</dbReference>
<dbReference type="InParanoid" id="A0A2R5GAD6"/>
<organism evidence="1 2">
    <name type="scientific">Hondaea fermentalgiana</name>
    <dbReference type="NCBI Taxonomy" id="2315210"/>
    <lineage>
        <taxon>Eukaryota</taxon>
        <taxon>Sar</taxon>
        <taxon>Stramenopiles</taxon>
        <taxon>Bigyra</taxon>
        <taxon>Labyrinthulomycetes</taxon>
        <taxon>Thraustochytrida</taxon>
        <taxon>Thraustochytriidae</taxon>
        <taxon>Hondaea</taxon>
    </lineage>
</organism>
<comment type="caution">
    <text evidence="1">The sequence shown here is derived from an EMBL/GenBank/DDBJ whole genome shotgun (WGS) entry which is preliminary data.</text>
</comment>
<dbReference type="PANTHER" id="PTHR20875:SF0">
    <property type="entry name" value="GH12158P"/>
    <property type="match status" value="1"/>
</dbReference>
<dbReference type="Proteomes" id="UP000241890">
    <property type="component" value="Unassembled WGS sequence"/>
</dbReference>
<dbReference type="Gene3D" id="1.10.238.10">
    <property type="entry name" value="EF-hand"/>
    <property type="match status" value="2"/>
</dbReference>
<dbReference type="EMBL" id="BEYU01000011">
    <property type="protein sequence ID" value="GBG25041.1"/>
    <property type="molecule type" value="Genomic_DNA"/>
</dbReference>
<dbReference type="SUPFAM" id="SSF47473">
    <property type="entry name" value="EF-hand"/>
    <property type="match status" value="1"/>
</dbReference>
<gene>
    <name evidence="1" type="ORF">FCC1311_012582</name>
</gene>
<dbReference type="PANTHER" id="PTHR20875">
    <property type="entry name" value="EF-HAND CALCIUM-BINDING DOMAIN-CONTAINING PROTEIN 6-RELATED"/>
    <property type="match status" value="1"/>
</dbReference>
<dbReference type="AlphaFoldDB" id="A0A2R5GAD6"/>
<reference evidence="1 2" key="1">
    <citation type="submission" date="2017-12" db="EMBL/GenBank/DDBJ databases">
        <title>Sequencing, de novo assembly and annotation of complete genome of a new Thraustochytrid species, strain FCC1311.</title>
        <authorList>
            <person name="Sedici K."/>
            <person name="Godart F."/>
            <person name="Aiese Cigliano R."/>
            <person name="Sanseverino W."/>
            <person name="Barakat M."/>
            <person name="Ortet P."/>
            <person name="Marechal E."/>
            <person name="Cagnac O."/>
            <person name="Amato A."/>
        </authorList>
    </citation>
    <scope>NUCLEOTIDE SEQUENCE [LARGE SCALE GENOMIC DNA]</scope>
</reference>
<evidence type="ECO:0000313" key="1">
    <source>
        <dbReference type="EMBL" id="GBG25041.1"/>
    </source>
</evidence>
<protein>
    <submittedName>
        <fullName evidence="1">Uncharacterized protein</fullName>
    </submittedName>
</protein>
<name>A0A2R5GAD6_9STRA</name>
<dbReference type="OrthoDB" id="187808at2759"/>
<accession>A0A2R5GAD6</accession>